<dbReference type="Pfam" id="PF12704">
    <property type="entry name" value="MacB_PCD"/>
    <property type="match status" value="1"/>
</dbReference>
<dbReference type="Proteomes" id="UP000188820">
    <property type="component" value="Unassembled WGS sequence"/>
</dbReference>
<keyword evidence="7 8" id="KW-0472">Membrane</keyword>
<dbReference type="InterPro" id="IPR051447">
    <property type="entry name" value="Lipoprotein-release_system"/>
</dbReference>
<evidence type="ECO:0000256" key="7">
    <source>
        <dbReference type="ARBA" id="ARBA00023136"/>
    </source>
</evidence>
<keyword evidence="6 8" id="KW-1133">Transmembrane helix</keyword>
<keyword evidence="3" id="KW-0813">Transport</keyword>
<name>A0ABX3L0K8_9PAST</name>
<keyword evidence="4" id="KW-1003">Cell membrane</keyword>
<evidence type="ECO:0000313" key="11">
    <source>
        <dbReference type="EMBL" id="OOF69611.1"/>
    </source>
</evidence>
<dbReference type="NCBIfam" id="TIGR02212">
    <property type="entry name" value="lolCE"/>
    <property type="match status" value="1"/>
</dbReference>
<evidence type="ECO:0000256" key="5">
    <source>
        <dbReference type="ARBA" id="ARBA00022692"/>
    </source>
</evidence>
<feature type="domain" description="ABC3 transporter permease C-terminal" evidence="9">
    <location>
        <begin position="268"/>
        <end position="389"/>
    </location>
</feature>
<evidence type="ECO:0000256" key="1">
    <source>
        <dbReference type="ARBA" id="ARBA00004651"/>
    </source>
</evidence>
<feature type="domain" description="MacB-like periplasmic core" evidence="10">
    <location>
        <begin position="32"/>
        <end position="207"/>
    </location>
</feature>
<dbReference type="EMBL" id="MLAA01000025">
    <property type="protein sequence ID" value="OOF69611.1"/>
    <property type="molecule type" value="Genomic_DNA"/>
</dbReference>
<keyword evidence="5 8" id="KW-0812">Transmembrane</keyword>
<evidence type="ECO:0000259" key="10">
    <source>
        <dbReference type="Pfam" id="PF12704"/>
    </source>
</evidence>
<comment type="subcellular location">
    <subcellularLocation>
        <location evidence="1">Cell membrane</location>
        <topology evidence="1">Multi-pass membrane protein</topology>
    </subcellularLocation>
</comment>
<organism evidence="11 12">
    <name type="scientific">Rodentibacter caecimuris</name>
    <dbReference type="NCBI Taxonomy" id="1796644"/>
    <lineage>
        <taxon>Bacteria</taxon>
        <taxon>Pseudomonadati</taxon>
        <taxon>Pseudomonadota</taxon>
        <taxon>Gammaproteobacteria</taxon>
        <taxon>Pasteurellales</taxon>
        <taxon>Pasteurellaceae</taxon>
        <taxon>Rodentibacter</taxon>
    </lineage>
</organism>
<comment type="similarity">
    <text evidence="2">Belongs to the ABC-4 integral membrane protein family. LolC/E subfamily.</text>
</comment>
<dbReference type="InterPro" id="IPR011925">
    <property type="entry name" value="LolCE_TM"/>
</dbReference>
<evidence type="ECO:0000259" key="9">
    <source>
        <dbReference type="Pfam" id="PF02687"/>
    </source>
</evidence>
<dbReference type="PANTHER" id="PTHR30489:SF8">
    <property type="entry name" value="LIPOPROTEIN-RELEASING SYSTEM TRANSMEMBRANE PROTEIN LOLC"/>
    <property type="match status" value="1"/>
</dbReference>
<accession>A0ABX3L0K8</accession>
<evidence type="ECO:0000256" key="3">
    <source>
        <dbReference type="ARBA" id="ARBA00022448"/>
    </source>
</evidence>
<protein>
    <submittedName>
        <fullName evidence="11">Permease</fullName>
    </submittedName>
</protein>
<reference evidence="11 12" key="1">
    <citation type="submission" date="2016-10" db="EMBL/GenBank/DDBJ databases">
        <title>Rodentibacter gen. nov. and new species.</title>
        <authorList>
            <person name="Christensen H."/>
        </authorList>
    </citation>
    <scope>NUCLEOTIDE SEQUENCE [LARGE SCALE GENOMIC DNA]</scope>
    <source>
        <strain evidence="11 12">1998236014</strain>
    </source>
</reference>
<dbReference type="InterPro" id="IPR003838">
    <property type="entry name" value="ABC3_permease_C"/>
</dbReference>
<feature type="transmembrane region" description="Helical" evidence="8">
    <location>
        <begin position="311"/>
        <end position="335"/>
    </location>
</feature>
<evidence type="ECO:0000256" key="8">
    <source>
        <dbReference type="SAM" id="Phobius"/>
    </source>
</evidence>
<dbReference type="PANTHER" id="PTHR30489">
    <property type="entry name" value="LIPOPROTEIN-RELEASING SYSTEM TRANSMEMBRANE PROTEIN LOLE"/>
    <property type="match status" value="1"/>
</dbReference>
<feature type="transmembrane region" description="Helical" evidence="8">
    <location>
        <begin position="25"/>
        <end position="48"/>
    </location>
</feature>
<evidence type="ECO:0000256" key="2">
    <source>
        <dbReference type="ARBA" id="ARBA00005236"/>
    </source>
</evidence>
<dbReference type="RefSeq" id="WP_077463335.1">
    <property type="nucleotide sequence ID" value="NZ_MLAA01000025.1"/>
</dbReference>
<comment type="caution">
    <text evidence="11">The sequence shown here is derived from an EMBL/GenBank/DDBJ whole genome shotgun (WGS) entry which is preliminary data.</text>
</comment>
<gene>
    <name evidence="11" type="ORF">BKG89_06335</name>
</gene>
<sequence length="396" mass="43847">MTIPISLFIAMRYWRAKSADRFGRLVGNLAGIGIILGVAALIIVLSVMNGLENHQKQQVLSSIPHAIIMPKSGLISLENTYPSTPDFVQHILPINTTQVILQTQEGVSAGQIVGIKQFSDDPLLTDFNGQDFANLLPIGEFKLVIGATLAQKLQLQIGDKVRLMITDNSQYTPFGRVPNQRLFTVSGIYFSFSEAAGYEVFANLADIGRLMRIKPEQAQGYRLFLDDPFQITRLPDFFPAEQWRIEDWRTQKGEFFQAVRMEKNMMGLLISLIIVVAVSNIITSLSLIVVDKQGEIAILQTQGLTKKQVRSIFIFQGLAIGTVGTLFGTLLGMLITQNLNTIISAVNLGNVFLPTELSVEQIVIVVVFSLVLSLISTIYPAYRAAKIEPAEALRYE</sequence>
<evidence type="ECO:0000313" key="12">
    <source>
        <dbReference type="Proteomes" id="UP000188820"/>
    </source>
</evidence>
<evidence type="ECO:0000256" key="4">
    <source>
        <dbReference type="ARBA" id="ARBA00022475"/>
    </source>
</evidence>
<dbReference type="InterPro" id="IPR025857">
    <property type="entry name" value="MacB_PCD"/>
</dbReference>
<feature type="transmembrane region" description="Helical" evidence="8">
    <location>
        <begin position="362"/>
        <end position="382"/>
    </location>
</feature>
<keyword evidence="12" id="KW-1185">Reference proteome</keyword>
<feature type="transmembrane region" description="Helical" evidence="8">
    <location>
        <begin position="265"/>
        <end position="290"/>
    </location>
</feature>
<proteinExistence type="inferred from homology"/>
<evidence type="ECO:0000256" key="6">
    <source>
        <dbReference type="ARBA" id="ARBA00022989"/>
    </source>
</evidence>
<dbReference type="Pfam" id="PF02687">
    <property type="entry name" value="FtsX"/>
    <property type="match status" value="1"/>
</dbReference>